<proteinExistence type="predicted"/>
<dbReference type="GeneID" id="26909937"/>
<dbReference type="VEuPathDB" id="TriTrypDB:LpyrH10_33_0620"/>
<evidence type="ECO:0000313" key="5">
    <source>
        <dbReference type="Proteomes" id="UP000037923"/>
    </source>
</evidence>
<dbReference type="SUPFAM" id="SSF54928">
    <property type="entry name" value="RNA-binding domain, RBD"/>
    <property type="match status" value="1"/>
</dbReference>
<accession>A0A0M9FQC0</accession>
<sequence length="193" mass="21397">MSSSCAAASATEEEERCRRTLLIKGIPPRIALSDVYYILFGEPASLPLEDLGSSGSSGSRSALSEAALRLPIRPSRRDLRRVRLVHPPRRFRYRCAFVEFATEAAAVEAEERLEGKEVEEWGGQALQVDWADNPIHDSHWSDFDPPTGRPCLFALRPWEQRLLNEEHGFSPAAASAAPPVDFVGTTGIVWELP</sequence>
<dbReference type="AlphaFoldDB" id="A0A0M9FQC0"/>
<dbReference type="InterPro" id="IPR012677">
    <property type="entry name" value="Nucleotide-bd_a/b_plait_sf"/>
</dbReference>
<dbReference type="RefSeq" id="XP_015652202.1">
    <property type="nucleotide sequence ID" value="XM_015809266.1"/>
</dbReference>
<dbReference type="PROSITE" id="PS50102">
    <property type="entry name" value="RRM"/>
    <property type="match status" value="1"/>
</dbReference>
<evidence type="ECO:0000259" key="2">
    <source>
        <dbReference type="PROSITE" id="PS50102"/>
    </source>
</evidence>
<dbReference type="Gene3D" id="3.30.70.330">
    <property type="match status" value="1"/>
</dbReference>
<gene>
    <name evidence="3" type="ORF">ABB37_09654</name>
    <name evidence="4" type="ORF">ABB37_09657</name>
</gene>
<dbReference type="Proteomes" id="UP000037923">
    <property type="component" value="Unassembled WGS sequence"/>
</dbReference>
<dbReference type="GeneID" id="26909940"/>
<evidence type="ECO:0000313" key="4">
    <source>
        <dbReference type="EMBL" id="KPA73763.1"/>
    </source>
</evidence>
<dbReference type="RefSeq" id="XP_015652198.1">
    <property type="nucleotide sequence ID" value="XM_015809262.1"/>
</dbReference>
<dbReference type="GO" id="GO:0003723">
    <property type="term" value="F:RNA binding"/>
    <property type="evidence" value="ECO:0007669"/>
    <property type="project" value="UniProtKB-UniRule"/>
</dbReference>
<dbReference type="InterPro" id="IPR000504">
    <property type="entry name" value="RRM_dom"/>
</dbReference>
<dbReference type="EMBL" id="LGTL01000033">
    <property type="protein sequence ID" value="KPA73759.1"/>
    <property type="molecule type" value="Genomic_DNA"/>
</dbReference>
<keyword evidence="1" id="KW-0694">RNA-binding</keyword>
<name>A0A0M9FQC0_LEPPY</name>
<organism evidence="3 5">
    <name type="scientific">Leptomonas pyrrhocoris</name>
    <name type="common">Firebug parasite</name>
    <dbReference type="NCBI Taxonomy" id="157538"/>
    <lineage>
        <taxon>Eukaryota</taxon>
        <taxon>Discoba</taxon>
        <taxon>Euglenozoa</taxon>
        <taxon>Kinetoplastea</taxon>
        <taxon>Metakinetoplastina</taxon>
        <taxon>Trypanosomatida</taxon>
        <taxon>Trypanosomatidae</taxon>
        <taxon>Leishmaniinae</taxon>
        <taxon>Leptomonas</taxon>
    </lineage>
</organism>
<dbReference type="EMBL" id="LGTL01000033">
    <property type="protein sequence ID" value="KPA73763.1"/>
    <property type="molecule type" value="Genomic_DNA"/>
</dbReference>
<dbReference type="RefSeq" id="XP_015652199.1">
    <property type="nucleotide sequence ID" value="XM_015809263.1"/>
</dbReference>
<keyword evidence="5" id="KW-1185">Reference proteome</keyword>
<dbReference type="InterPro" id="IPR035979">
    <property type="entry name" value="RBD_domain_sf"/>
</dbReference>
<dbReference type="VEuPathDB" id="TriTrypDB:LpyrH10_33_0650"/>
<evidence type="ECO:0000256" key="1">
    <source>
        <dbReference type="PROSITE-ProRule" id="PRU00176"/>
    </source>
</evidence>
<dbReference type="EMBL" id="LGTL01000033">
    <property type="protein sequence ID" value="KPA73760.1"/>
    <property type="molecule type" value="Genomic_DNA"/>
</dbReference>
<evidence type="ECO:0000313" key="3">
    <source>
        <dbReference type="EMBL" id="KPA73759.1"/>
    </source>
</evidence>
<comment type="caution">
    <text evidence="3">The sequence shown here is derived from an EMBL/GenBank/DDBJ whole genome shotgun (WGS) entry which is preliminary data.</text>
</comment>
<reference evidence="3 5" key="1">
    <citation type="submission" date="2015-07" db="EMBL/GenBank/DDBJ databases">
        <title>High-quality genome of monoxenous trypanosomatid Leptomonas pyrrhocoris.</title>
        <authorList>
            <person name="Flegontov P."/>
            <person name="Butenko A."/>
            <person name="Firsov S."/>
            <person name="Vlcek C."/>
            <person name="Logacheva M.D."/>
            <person name="Field M."/>
            <person name="Filatov D."/>
            <person name="Flegontova O."/>
            <person name="Gerasimov E."/>
            <person name="Jackson A.P."/>
            <person name="Kelly S."/>
            <person name="Opperdoes F."/>
            <person name="O'Reilly A."/>
            <person name="Votypka J."/>
            <person name="Yurchenko V."/>
            <person name="Lukes J."/>
        </authorList>
    </citation>
    <scope>NUCLEOTIDE SEQUENCE [LARGE SCALE GENOMIC DNA]</scope>
    <source>
        <strain evidence="3">H10</strain>
    </source>
</reference>
<feature type="domain" description="RRM" evidence="2">
    <location>
        <begin position="19"/>
        <end position="133"/>
    </location>
</feature>
<protein>
    <recommendedName>
        <fullName evidence="2">RRM domain-containing protein</fullName>
    </recommendedName>
</protein>